<name>A0A975F8M0_9GAMM</name>
<dbReference type="InterPro" id="IPR007221">
    <property type="entry name" value="MreC"/>
</dbReference>
<comment type="similarity">
    <text evidence="1 5">Belongs to the MreC family.</text>
</comment>
<dbReference type="PANTHER" id="PTHR34138:SF1">
    <property type="entry name" value="CELL SHAPE-DETERMINING PROTEIN MREC"/>
    <property type="match status" value="1"/>
</dbReference>
<dbReference type="Gene3D" id="2.40.10.350">
    <property type="entry name" value="Rod shape-determining protein MreC, domain 2"/>
    <property type="match status" value="1"/>
</dbReference>
<dbReference type="PANTHER" id="PTHR34138">
    <property type="entry name" value="CELL SHAPE-DETERMINING PROTEIN MREC"/>
    <property type="match status" value="1"/>
</dbReference>
<evidence type="ECO:0000256" key="4">
    <source>
        <dbReference type="ARBA" id="ARBA00032089"/>
    </source>
</evidence>
<dbReference type="AlphaFoldDB" id="A0A975F8M0"/>
<evidence type="ECO:0000313" key="9">
    <source>
        <dbReference type="Proteomes" id="UP000672009"/>
    </source>
</evidence>
<organism evidence="8 9">
    <name type="scientific">Thiothrix unzii</name>
    <dbReference type="NCBI Taxonomy" id="111769"/>
    <lineage>
        <taxon>Bacteria</taxon>
        <taxon>Pseudomonadati</taxon>
        <taxon>Pseudomonadota</taxon>
        <taxon>Gammaproteobacteria</taxon>
        <taxon>Thiotrichales</taxon>
        <taxon>Thiotrichaceae</taxon>
        <taxon>Thiothrix</taxon>
    </lineage>
</organism>
<accession>A0A975F8M0</accession>
<dbReference type="PIRSF" id="PIRSF038471">
    <property type="entry name" value="MreC"/>
    <property type="match status" value="1"/>
</dbReference>
<dbReference type="Pfam" id="PF04085">
    <property type="entry name" value="MreC"/>
    <property type="match status" value="1"/>
</dbReference>
<gene>
    <name evidence="8" type="primary">mreC</name>
    <name evidence="8" type="ORF">J9260_17345</name>
</gene>
<reference evidence="8" key="1">
    <citation type="submission" date="2021-04" db="EMBL/GenBank/DDBJ databases">
        <title>Genomics, taxonomy and metabolism of representatives of sulfur bacteria of the genus Thiothrix: Thiothrix fructosivorans QT, Thiothrix unzii A1T and three new species, Thiothrix subterranea sp. nov., Thiothrix litoralis sp. nov. and 'Candidatus Thiothrix anitrata' sp. nov.</title>
        <authorList>
            <person name="Ravin N.V."/>
            <person name="Smolyakov D."/>
            <person name="Rudenko T.S."/>
            <person name="Mardanov A.V."/>
            <person name="Beletsky A.V."/>
            <person name="Markov N.D."/>
            <person name="Fomenkov A.I."/>
            <person name="Roberts R.J."/>
            <person name="Karnachuk O.V."/>
            <person name="Novikov A."/>
            <person name="Grabovich M.Y."/>
        </authorList>
    </citation>
    <scope>NUCLEOTIDE SEQUENCE</scope>
    <source>
        <strain evidence="8">A1</strain>
    </source>
</reference>
<proteinExistence type="inferred from homology"/>
<feature type="region of interest" description="Disordered" evidence="6">
    <location>
        <begin position="257"/>
        <end position="306"/>
    </location>
</feature>
<dbReference type="KEGG" id="tun:J9260_17345"/>
<feature type="compositionally biased region" description="Basic and acidic residues" evidence="6">
    <location>
        <begin position="269"/>
        <end position="297"/>
    </location>
</feature>
<evidence type="ECO:0000256" key="5">
    <source>
        <dbReference type="PIRNR" id="PIRNR038471"/>
    </source>
</evidence>
<keyword evidence="3 5" id="KW-0133">Cell shape</keyword>
<dbReference type="NCBIfam" id="TIGR00219">
    <property type="entry name" value="mreC"/>
    <property type="match status" value="1"/>
</dbReference>
<sequence>MGALTLMAVDYRHSDVLRPIRTASLMLVYPLLVSVDSPHRFYNRTAGFFSAQTQLALENAALKEQIQTYAAQQRVLSSVQQENSHLRAMLNAAPSASYTFSLAEILEAANDRVRGLMLLNKGTNDGVHENQVVLSGENIYGQIVEVTPFSSKVLQLIDRNHTIPVRSQRTGERALASGAGRGQPLEIKNLPSNSDIKEGDIFVSSGLGGLYPPGFPVAKVVPQGVEFKQGAPSATVKAAPLVNYEATRDVLLIWRKPGVPEPQPLPAPEPKRSSKPVTDEDKDAKDTKQADDRKPEAPARQQGGTR</sequence>
<dbReference type="InterPro" id="IPR055342">
    <property type="entry name" value="MreC_beta-barrel_core"/>
</dbReference>
<dbReference type="InterPro" id="IPR042175">
    <property type="entry name" value="Cell/Rod_MreC_2"/>
</dbReference>
<dbReference type="GO" id="GO:0008360">
    <property type="term" value="P:regulation of cell shape"/>
    <property type="evidence" value="ECO:0007669"/>
    <property type="project" value="UniProtKB-KW"/>
</dbReference>
<feature type="compositionally biased region" description="Pro residues" evidence="6">
    <location>
        <begin position="259"/>
        <end position="268"/>
    </location>
</feature>
<dbReference type="GO" id="GO:0005886">
    <property type="term" value="C:plasma membrane"/>
    <property type="evidence" value="ECO:0007669"/>
    <property type="project" value="TreeGrafter"/>
</dbReference>
<evidence type="ECO:0000313" key="8">
    <source>
        <dbReference type="EMBL" id="QTR53441.1"/>
    </source>
</evidence>
<evidence type="ECO:0000259" key="7">
    <source>
        <dbReference type="Pfam" id="PF04085"/>
    </source>
</evidence>
<feature type="domain" description="Rod shape-determining protein MreC beta-barrel core" evidence="7">
    <location>
        <begin position="109"/>
        <end position="254"/>
    </location>
</feature>
<evidence type="ECO:0000256" key="3">
    <source>
        <dbReference type="ARBA" id="ARBA00022960"/>
    </source>
</evidence>
<dbReference type="EMBL" id="CP072793">
    <property type="protein sequence ID" value="QTR53441.1"/>
    <property type="molecule type" value="Genomic_DNA"/>
</dbReference>
<dbReference type="InterPro" id="IPR042177">
    <property type="entry name" value="Cell/Rod_1"/>
</dbReference>
<dbReference type="Proteomes" id="UP000672009">
    <property type="component" value="Chromosome"/>
</dbReference>
<evidence type="ECO:0000256" key="2">
    <source>
        <dbReference type="ARBA" id="ARBA00013855"/>
    </source>
</evidence>
<comment type="function">
    <text evidence="5">Involved in formation and maintenance of cell shape.</text>
</comment>
<protein>
    <recommendedName>
        <fullName evidence="2 5">Cell shape-determining protein MreC</fullName>
    </recommendedName>
    <alternativeName>
        <fullName evidence="4 5">Cell shape protein MreC</fullName>
    </alternativeName>
</protein>
<evidence type="ECO:0000256" key="6">
    <source>
        <dbReference type="SAM" id="MobiDB-lite"/>
    </source>
</evidence>
<keyword evidence="9" id="KW-1185">Reference proteome</keyword>
<dbReference type="Gene3D" id="2.40.10.340">
    <property type="entry name" value="Rod shape-determining protein MreC, domain 1"/>
    <property type="match status" value="1"/>
</dbReference>
<evidence type="ECO:0000256" key="1">
    <source>
        <dbReference type="ARBA" id="ARBA00009369"/>
    </source>
</evidence>